<dbReference type="CDD" id="cd03141">
    <property type="entry name" value="GATase1_Hsp31_like"/>
    <property type="match status" value="1"/>
</dbReference>
<comment type="similarity">
    <text evidence="3">Belongs to the peptidase C56 family. HSP31-like subfamily.</text>
</comment>
<dbReference type="InterPro" id="IPR050325">
    <property type="entry name" value="Prot/Nucl_acid_deglycase"/>
</dbReference>
<protein>
    <submittedName>
        <fullName evidence="5">Type 1 glutamine amidotransferase domain-containing protein</fullName>
    </submittedName>
</protein>
<keyword evidence="6" id="KW-1185">Reference proteome</keyword>
<evidence type="ECO:0000313" key="6">
    <source>
        <dbReference type="Proteomes" id="UP001528411"/>
    </source>
</evidence>
<reference evidence="5 6" key="1">
    <citation type="submission" date="2023-01" db="EMBL/GenBank/DDBJ databases">
        <title>Psychrosphaera sp. nov., isolated from marine algae.</title>
        <authorList>
            <person name="Bayburt H."/>
            <person name="Choi B.J."/>
            <person name="Kim J.M."/>
            <person name="Choi D.G."/>
            <person name="Jeon C.O."/>
        </authorList>
    </citation>
    <scope>NUCLEOTIDE SEQUENCE [LARGE SCALE GENOMIC DNA]</scope>
    <source>
        <strain evidence="5 6">G1-22</strain>
    </source>
</reference>
<dbReference type="PANTHER" id="PTHR48094:SF11">
    <property type="entry name" value="GLUTATHIONE-INDEPENDENT GLYOXALASE HSP31-RELATED"/>
    <property type="match status" value="1"/>
</dbReference>
<dbReference type="PANTHER" id="PTHR48094">
    <property type="entry name" value="PROTEIN/NUCLEIC ACID DEGLYCASE DJ-1-RELATED"/>
    <property type="match status" value="1"/>
</dbReference>
<name>A0ABT5FEF0_9GAMM</name>
<dbReference type="Proteomes" id="UP001528411">
    <property type="component" value="Unassembled WGS sequence"/>
</dbReference>
<feature type="domain" description="DJ-1/PfpI" evidence="4">
    <location>
        <begin position="79"/>
        <end position="274"/>
    </location>
</feature>
<dbReference type="InterPro" id="IPR029062">
    <property type="entry name" value="Class_I_gatase-like"/>
</dbReference>
<evidence type="ECO:0000313" key="5">
    <source>
        <dbReference type="EMBL" id="MDC2888997.1"/>
    </source>
</evidence>
<evidence type="ECO:0000256" key="1">
    <source>
        <dbReference type="ARBA" id="ARBA00023016"/>
    </source>
</evidence>
<dbReference type="Pfam" id="PF01965">
    <property type="entry name" value="DJ-1_PfpI"/>
    <property type="match status" value="1"/>
</dbReference>
<comment type="caution">
    <text evidence="5">The sequence shown here is derived from an EMBL/GenBank/DDBJ whole genome shotgun (WGS) entry which is preliminary data.</text>
</comment>
<dbReference type="Gene3D" id="3.40.50.880">
    <property type="match status" value="1"/>
</dbReference>
<keyword evidence="2" id="KW-0456">Lyase</keyword>
<accession>A0ABT5FEF0</accession>
<evidence type="ECO:0000256" key="3">
    <source>
        <dbReference type="ARBA" id="ARBA00038493"/>
    </source>
</evidence>
<proteinExistence type="inferred from homology"/>
<keyword evidence="1" id="KW-0346">Stress response</keyword>
<gene>
    <name evidence="5" type="ORF">PN838_09720</name>
</gene>
<dbReference type="InterPro" id="IPR002818">
    <property type="entry name" value="DJ-1/PfpI"/>
</dbReference>
<sequence>MKNVKQRIGKLITLFTLLAVTTIITQVNAKQVKASQAELTDIKILMVVSGYGQGAEPAGEQSKEKALIKREERPGYEFDEFAKAYSVFKENGIAIDIASPNGGKVEADKFDPNKPYNAKVLADKTIMAQLNNTIGTSVLDANDYDAVFVVGGKGAMFDLPNDTALQKLIAQIYQNQGIVSAVCHGPAAFVNVKLDDGSYLVANKAINSFTNEEEMLFGKKWLSKFEFLLEDKLVEHGAKFQSSQIMLSHVAIDDRLITGQNPTSTVAVANALVKHLGMTPVKADMDIEDKTLAVVAKFLSGDTAALNVLTSALSGSDDQAEQTPGQYHLPLVGMYGFYFHKNAKTTREFEQSLTLMSAAQKAINNPRLDMEIAKIQSKLGQTTKAKATLQQLLAGNPDFKPAQDMLKAL</sequence>
<dbReference type="EMBL" id="JAQOMS010000002">
    <property type="protein sequence ID" value="MDC2888997.1"/>
    <property type="molecule type" value="Genomic_DNA"/>
</dbReference>
<dbReference type="SUPFAM" id="SSF52317">
    <property type="entry name" value="Class I glutamine amidotransferase-like"/>
    <property type="match status" value="1"/>
</dbReference>
<evidence type="ECO:0000259" key="4">
    <source>
        <dbReference type="Pfam" id="PF01965"/>
    </source>
</evidence>
<organism evidence="5 6">
    <name type="scientific">Psychrosphaera algicola</name>
    <dbReference type="NCBI Taxonomy" id="3023714"/>
    <lineage>
        <taxon>Bacteria</taxon>
        <taxon>Pseudomonadati</taxon>
        <taxon>Pseudomonadota</taxon>
        <taxon>Gammaproteobacteria</taxon>
        <taxon>Alteromonadales</taxon>
        <taxon>Pseudoalteromonadaceae</taxon>
        <taxon>Psychrosphaera</taxon>
    </lineage>
</organism>
<evidence type="ECO:0000256" key="2">
    <source>
        <dbReference type="ARBA" id="ARBA00023239"/>
    </source>
</evidence>
<keyword evidence="5" id="KW-0315">Glutamine amidotransferase</keyword>
<dbReference type="RefSeq" id="WP_272180535.1">
    <property type="nucleotide sequence ID" value="NZ_JAQOMS010000002.1"/>
</dbReference>